<evidence type="ECO:0000313" key="2">
    <source>
        <dbReference type="EMBL" id="EGW00051.1"/>
    </source>
</evidence>
<reference evidence="3" key="1">
    <citation type="journal article" date="2011" name="Nat. Biotechnol.">
        <title>The genomic sequence of the Chinese hamster ovary (CHO)-K1 cell line.</title>
        <authorList>
            <person name="Xu X."/>
            <person name="Nagarajan H."/>
            <person name="Lewis N.E."/>
            <person name="Pan S."/>
            <person name="Cai Z."/>
            <person name="Liu X."/>
            <person name="Chen W."/>
            <person name="Xie M."/>
            <person name="Wang W."/>
            <person name="Hammond S."/>
            <person name="Andersen M.R."/>
            <person name="Neff N."/>
            <person name="Passarelli B."/>
            <person name="Koh W."/>
            <person name="Fan H.C."/>
            <person name="Wang J."/>
            <person name="Gui Y."/>
            <person name="Lee K.H."/>
            <person name="Betenbaugh M.J."/>
            <person name="Quake S.R."/>
            <person name="Famili I."/>
            <person name="Palsson B.O."/>
            <person name="Wang J."/>
        </authorList>
    </citation>
    <scope>NUCLEOTIDE SEQUENCE [LARGE SCALE GENOMIC DNA]</scope>
    <source>
        <strain evidence="3">CHO K1 cell line</strain>
    </source>
</reference>
<dbReference type="EMBL" id="JH000405">
    <property type="protein sequence ID" value="EGW00051.1"/>
    <property type="molecule type" value="Genomic_DNA"/>
</dbReference>
<dbReference type="AlphaFoldDB" id="G3HIJ3"/>
<organism evidence="2 3">
    <name type="scientific">Cricetulus griseus</name>
    <name type="common">Chinese hamster</name>
    <name type="synonym">Cricetulus barabensis griseus</name>
    <dbReference type="NCBI Taxonomy" id="10029"/>
    <lineage>
        <taxon>Eukaryota</taxon>
        <taxon>Metazoa</taxon>
        <taxon>Chordata</taxon>
        <taxon>Craniata</taxon>
        <taxon>Vertebrata</taxon>
        <taxon>Euteleostomi</taxon>
        <taxon>Mammalia</taxon>
        <taxon>Eutheria</taxon>
        <taxon>Euarchontoglires</taxon>
        <taxon>Glires</taxon>
        <taxon>Rodentia</taxon>
        <taxon>Myomorpha</taxon>
        <taxon>Muroidea</taxon>
        <taxon>Cricetidae</taxon>
        <taxon>Cricetinae</taxon>
        <taxon>Cricetulus</taxon>
    </lineage>
</organism>
<keyword evidence="1" id="KW-0472">Membrane</keyword>
<gene>
    <name evidence="2" type="ORF">I79_010464</name>
</gene>
<protein>
    <submittedName>
        <fullName evidence="2">Uncharacterized protein</fullName>
    </submittedName>
</protein>
<dbReference type="Proteomes" id="UP000001075">
    <property type="component" value="Unassembled WGS sequence"/>
</dbReference>
<dbReference type="InParanoid" id="G3HIJ3"/>
<name>G3HIJ3_CRIGR</name>
<proteinExistence type="predicted"/>
<evidence type="ECO:0000256" key="1">
    <source>
        <dbReference type="SAM" id="Phobius"/>
    </source>
</evidence>
<sequence length="52" mass="5510">MGAESWAASFLAAAPPVQLLFLLLVGLRLGRKRRGEKKATPFSGLLCPGLSL</sequence>
<feature type="transmembrane region" description="Helical" evidence="1">
    <location>
        <begin position="6"/>
        <end position="27"/>
    </location>
</feature>
<accession>G3HIJ3</accession>
<keyword evidence="1" id="KW-0812">Transmembrane</keyword>
<evidence type="ECO:0000313" key="3">
    <source>
        <dbReference type="Proteomes" id="UP000001075"/>
    </source>
</evidence>
<keyword evidence="1" id="KW-1133">Transmembrane helix</keyword>